<evidence type="ECO:0000313" key="1">
    <source>
        <dbReference type="EMBL" id="RUT28452.1"/>
    </source>
</evidence>
<evidence type="ECO:0000313" key="2">
    <source>
        <dbReference type="Proteomes" id="UP000272464"/>
    </source>
</evidence>
<organism evidence="1 2">
    <name type="scientific">Paenibacillus zeisoli</name>
    <dbReference type="NCBI Taxonomy" id="2496267"/>
    <lineage>
        <taxon>Bacteria</taxon>
        <taxon>Bacillati</taxon>
        <taxon>Bacillota</taxon>
        <taxon>Bacilli</taxon>
        <taxon>Bacillales</taxon>
        <taxon>Paenibacillaceae</taxon>
        <taxon>Paenibacillus</taxon>
    </lineage>
</organism>
<reference evidence="1 2" key="1">
    <citation type="submission" date="2018-12" db="EMBL/GenBank/DDBJ databases">
        <authorList>
            <person name="Sun L."/>
            <person name="Chen Z."/>
        </authorList>
    </citation>
    <scope>NUCLEOTIDE SEQUENCE [LARGE SCALE GENOMIC DNA]</scope>
    <source>
        <strain evidence="1 2">3-5-3</strain>
    </source>
</reference>
<dbReference type="EMBL" id="RZNX01000010">
    <property type="protein sequence ID" value="RUT28452.1"/>
    <property type="molecule type" value="Genomic_DNA"/>
</dbReference>
<keyword evidence="2" id="KW-1185">Reference proteome</keyword>
<name>A0A3S1D7B9_9BACL</name>
<dbReference type="RefSeq" id="WP_127200591.1">
    <property type="nucleotide sequence ID" value="NZ_RZNX01000010.1"/>
</dbReference>
<sequence length="141" mass="16286">MSFCCGASMVGTKGTLKHYRTQVHNVPLLFCPVCHRVEVHYKVENEYEILAEYAHDDGAAEVDFQDFVMEDEESIFGNCVNYESEDPLDIVQSQIDMSLDLLTVAKQIEDEKWERELKKRLAVMSQRRTKLIHNKSKGSTR</sequence>
<comment type="caution">
    <text evidence="1">The sequence shown here is derived from an EMBL/GenBank/DDBJ whole genome shotgun (WGS) entry which is preliminary data.</text>
</comment>
<proteinExistence type="predicted"/>
<protein>
    <recommendedName>
        <fullName evidence="3">YgiT-type zinc finger protein</fullName>
    </recommendedName>
</protein>
<accession>A0A3S1D7B9</accession>
<dbReference type="Proteomes" id="UP000272464">
    <property type="component" value="Unassembled WGS sequence"/>
</dbReference>
<gene>
    <name evidence="1" type="ORF">EJP77_17725</name>
</gene>
<dbReference type="AlphaFoldDB" id="A0A3S1D7B9"/>
<evidence type="ECO:0008006" key="3">
    <source>
        <dbReference type="Google" id="ProtNLM"/>
    </source>
</evidence>
<dbReference type="OrthoDB" id="2381339at2"/>